<evidence type="ECO:0008006" key="3">
    <source>
        <dbReference type="Google" id="ProtNLM"/>
    </source>
</evidence>
<comment type="caution">
    <text evidence="1">The sequence shown here is derived from an EMBL/GenBank/DDBJ whole genome shotgun (WGS) entry which is preliminary data.</text>
</comment>
<proteinExistence type="predicted"/>
<dbReference type="OrthoDB" id="445564at2759"/>
<name>A0A9K3GQG7_9EUKA</name>
<keyword evidence="2" id="KW-1185">Reference proteome</keyword>
<dbReference type="Proteomes" id="UP000265618">
    <property type="component" value="Unassembled WGS sequence"/>
</dbReference>
<dbReference type="InterPro" id="IPR029052">
    <property type="entry name" value="Metallo-depent_PP-like"/>
</dbReference>
<protein>
    <recommendedName>
        <fullName evidence="3">Calcineurin-like phosphoesterase domain-containing protein</fullName>
    </recommendedName>
</protein>
<dbReference type="SUPFAM" id="SSF56300">
    <property type="entry name" value="Metallo-dependent phosphatases"/>
    <property type="match status" value="1"/>
</dbReference>
<accession>A0A9K3GQG7</accession>
<organism evidence="1 2">
    <name type="scientific">Kipferlia bialata</name>
    <dbReference type="NCBI Taxonomy" id="797122"/>
    <lineage>
        <taxon>Eukaryota</taxon>
        <taxon>Metamonada</taxon>
        <taxon>Carpediemonas-like organisms</taxon>
        <taxon>Kipferlia</taxon>
    </lineage>
</organism>
<dbReference type="EMBL" id="BDIP01006845">
    <property type="protein sequence ID" value="GIQ90900.1"/>
    <property type="molecule type" value="Genomic_DNA"/>
</dbReference>
<gene>
    <name evidence="1" type="ORF">KIPB_013893</name>
</gene>
<dbReference type="AlphaFoldDB" id="A0A9K3GQG7"/>
<sequence>MRAVVARAADTLGIPHVPASVTERYVSQRFLDALIAWCRVYASEEVYHSDSLPRCLPRPSFLTVDAVCSICSAYVTLGQRLSNVTTATIGPPPSLSSERWVRKGDHDRALRYSRAVVIGDIHGSMSALLHILDAVGPPSPTNQYCFLGDYVRMSCLLS</sequence>
<evidence type="ECO:0000313" key="2">
    <source>
        <dbReference type="Proteomes" id="UP000265618"/>
    </source>
</evidence>
<dbReference type="Gene3D" id="3.60.21.10">
    <property type="match status" value="1"/>
</dbReference>
<evidence type="ECO:0000313" key="1">
    <source>
        <dbReference type="EMBL" id="GIQ90900.1"/>
    </source>
</evidence>
<reference evidence="1 2" key="1">
    <citation type="journal article" date="2018" name="PLoS ONE">
        <title>The draft genome of Kipferlia bialata reveals reductive genome evolution in fornicate parasites.</title>
        <authorList>
            <person name="Tanifuji G."/>
            <person name="Takabayashi S."/>
            <person name="Kume K."/>
            <person name="Takagi M."/>
            <person name="Nakayama T."/>
            <person name="Kamikawa R."/>
            <person name="Inagaki Y."/>
            <person name="Hashimoto T."/>
        </authorList>
    </citation>
    <scope>NUCLEOTIDE SEQUENCE [LARGE SCALE GENOMIC DNA]</scope>
    <source>
        <strain evidence="1">NY0173</strain>
    </source>
</reference>